<keyword evidence="3" id="KW-1185">Reference proteome</keyword>
<evidence type="ECO:0000313" key="2">
    <source>
        <dbReference type="EMBL" id="MDO9713224.1"/>
    </source>
</evidence>
<feature type="transmembrane region" description="Helical" evidence="1">
    <location>
        <begin position="12"/>
        <end position="33"/>
    </location>
</feature>
<dbReference type="Proteomes" id="UP001243009">
    <property type="component" value="Unassembled WGS sequence"/>
</dbReference>
<proteinExistence type="predicted"/>
<keyword evidence="1" id="KW-0812">Transmembrane</keyword>
<organism evidence="2 3">
    <name type="scientific">Paracraurococcus lichenis</name>
    <dbReference type="NCBI Taxonomy" id="3064888"/>
    <lineage>
        <taxon>Bacteria</taxon>
        <taxon>Pseudomonadati</taxon>
        <taxon>Pseudomonadota</taxon>
        <taxon>Alphaproteobacteria</taxon>
        <taxon>Acetobacterales</taxon>
        <taxon>Roseomonadaceae</taxon>
        <taxon>Paracraurococcus</taxon>
    </lineage>
</organism>
<evidence type="ECO:0000256" key="1">
    <source>
        <dbReference type="SAM" id="Phobius"/>
    </source>
</evidence>
<comment type="caution">
    <text evidence="2">The sequence shown here is derived from an EMBL/GenBank/DDBJ whole genome shotgun (WGS) entry which is preliminary data.</text>
</comment>
<dbReference type="EMBL" id="JAUTWS010000077">
    <property type="protein sequence ID" value="MDO9713224.1"/>
    <property type="molecule type" value="Genomic_DNA"/>
</dbReference>
<dbReference type="RefSeq" id="WP_305108084.1">
    <property type="nucleotide sequence ID" value="NZ_JAUTWS010000077.1"/>
</dbReference>
<sequence>MPGLMPLAGTLALVFGVAAAVSLHVWCAFGVLLARTLRTEAQCRGVNIVLGLALTVSLLPMWL</sequence>
<accession>A0ABT9EAM5</accession>
<evidence type="ECO:0008006" key="4">
    <source>
        <dbReference type="Google" id="ProtNLM"/>
    </source>
</evidence>
<keyword evidence="1" id="KW-1133">Transmembrane helix</keyword>
<gene>
    <name evidence="2" type="ORF">Q7A36_33160</name>
</gene>
<keyword evidence="1" id="KW-0472">Membrane</keyword>
<protein>
    <recommendedName>
        <fullName evidence="4">LysE family translocator</fullName>
    </recommendedName>
</protein>
<evidence type="ECO:0000313" key="3">
    <source>
        <dbReference type="Proteomes" id="UP001243009"/>
    </source>
</evidence>
<reference evidence="2 3" key="1">
    <citation type="submission" date="2023-08" db="EMBL/GenBank/DDBJ databases">
        <title>The draft genome sequence of Paracraurococcus sp. LOR1-02.</title>
        <authorList>
            <person name="Kingkaew E."/>
            <person name="Tanasupawat S."/>
        </authorList>
    </citation>
    <scope>NUCLEOTIDE SEQUENCE [LARGE SCALE GENOMIC DNA]</scope>
    <source>
        <strain evidence="2 3">LOR1-02</strain>
    </source>
</reference>
<name>A0ABT9EAM5_9PROT</name>
<feature type="transmembrane region" description="Helical" evidence="1">
    <location>
        <begin position="45"/>
        <end position="62"/>
    </location>
</feature>